<keyword evidence="5" id="KW-0812">Transmembrane</keyword>
<dbReference type="Proteomes" id="UP000281094">
    <property type="component" value="Unassembled WGS sequence"/>
</dbReference>
<evidence type="ECO:0000256" key="5">
    <source>
        <dbReference type="ARBA" id="ARBA00022692"/>
    </source>
</evidence>
<dbReference type="InterPro" id="IPR010130">
    <property type="entry name" value="T1SS_OMP_TolC"/>
</dbReference>
<dbReference type="PANTHER" id="PTHR30026">
    <property type="entry name" value="OUTER MEMBRANE PROTEIN TOLC"/>
    <property type="match status" value="1"/>
</dbReference>
<dbReference type="GO" id="GO:0015288">
    <property type="term" value="F:porin activity"/>
    <property type="evidence" value="ECO:0007669"/>
    <property type="project" value="TreeGrafter"/>
</dbReference>
<evidence type="ECO:0000313" key="10">
    <source>
        <dbReference type="EMBL" id="RLQ89465.1"/>
    </source>
</evidence>
<evidence type="ECO:0000256" key="9">
    <source>
        <dbReference type="SAM" id="SignalP"/>
    </source>
</evidence>
<dbReference type="SUPFAM" id="SSF56954">
    <property type="entry name" value="Outer membrane efflux proteins (OEP)"/>
    <property type="match status" value="1"/>
</dbReference>
<dbReference type="PANTHER" id="PTHR30026:SF22">
    <property type="entry name" value="OUTER MEMBRANE EFFLUX PROTEIN"/>
    <property type="match status" value="1"/>
</dbReference>
<comment type="subcellular location">
    <subcellularLocation>
        <location evidence="1">Cell outer membrane</location>
    </subcellularLocation>
</comment>
<name>A0A3L7JGL4_9HYPH</name>
<dbReference type="InterPro" id="IPR003423">
    <property type="entry name" value="OMP_efflux"/>
</dbReference>
<feature type="chain" id="PRO_5018189744" evidence="9">
    <location>
        <begin position="31"/>
        <end position="473"/>
    </location>
</feature>
<evidence type="ECO:0000256" key="7">
    <source>
        <dbReference type="ARBA" id="ARBA00023237"/>
    </source>
</evidence>
<comment type="caution">
    <text evidence="10">The sequence shown here is derived from an EMBL/GenBank/DDBJ whole genome shotgun (WGS) entry which is preliminary data.</text>
</comment>
<evidence type="ECO:0000256" key="4">
    <source>
        <dbReference type="ARBA" id="ARBA00022452"/>
    </source>
</evidence>
<sequence length="473" mass="50389">MRLDENVFRNTLKVISFSCAFALATAPANAETIFGAMASAYGYNANLNSARAGVRVADENIPIAKGGMRPQISATSSLAGVAQRQETSSAGATTTRDSDTLSIDFGVQINQTLFDGFQTRNNVRSAESNVYASQANLVNTEQNTLFNAGTAYMDVLRDRQLVNLRTRNLEFLREQVRSARARFDVGESTRTDVSQAQASLSQAQALLYLARSNLAVSEATYRQVVGRMPGDLRPTSPLTKNLPGSLNTAMAIALNNHPAIQANRHLVDASSFTVKSREGAFMPQVGATASIEQGFSDTSIDGPAPSSSTDTLTATIGAQVTVPIYQGGIASAQTRQAKEQLSQARINVDVTIDQVRANVIAAWNQYVAAREAITAGLDLIGAQTLALNGVIEERNVGQRTTLDVLDAQSALITAQVTQVGAERDAVVASLGILSATGRLTADSLGLGVKRHDPDEHLEAVEDAWYGLRTPDGR</sequence>
<keyword evidence="6" id="KW-0472">Membrane</keyword>
<dbReference type="Gene3D" id="1.20.1600.10">
    <property type="entry name" value="Outer membrane efflux proteins (OEP)"/>
    <property type="match status" value="1"/>
</dbReference>
<dbReference type="Pfam" id="PF02321">
    <property type="entry name" value="OEP"/>
    <property type="match status" value="2"/>
</dbReference>
<organism evidence="10 11">
    <name type="scientific">Notoacmeibacter ruber</name>
    <dbReference type="NCBI Taxonomy" id="2670375"/>
    <lineage>
        <taxon>Bacteria</taxon>
        <taxon>Pseudomonadati</taxon>
        <taxon>Pseudomonadota</taxon>
        <taxon>Alphaproteobacteria</taxon>
        <taxon>Hyphomicrobiales</taxon>
        <taxon>Notoacmeibacteraceae</taxon>
        <taxon>Notoacmeibacter</taxon>
    </lineage>
</organism>
<proteinExistence type="inferred from homology"/>
<keyword evidence="4" id="KW-1134">Transmembrane beta strand</keyword>
<keyword evidence="7" id="KW-0998">Cell outer membrane</keyword>
<feature type="region of interest" description="Disordered" evidence="8">
    <location>
        <begin position="76"/>
        <end position="95"/>
    </location>
</feature>
<comment type="similarity">
    <text evidence="2">Belongs to the outer membrane factor (OMF) (TC 1.B.17) family.</text>
</comment>
<feature type="signal peptide" evidence="9">
    <location>
        <begin position="1"/>
        <end position="30"/>
    </location>
</feature>
<dbReference type="NCBIfam" id="TIGR01844">
    <property type="entry name" value="type_I_sec_TolC"/>
    <property type="match status" value="1"/>
</dbReference>
<dbReference type="InterPro" id="IPR051906">
    <property type="entry name" value="TolC-like"/>
</dbReference>
<gene>
    <name evidence="10" type="ORF">D8780_07180</name>
</gene>
<evidence type="ECO:0000256" key="2">
    <source>
        <dbReference type="ARBA" id="ARBA00007613"/>
    </source>
</evidence>
<dbReference type="EMBL" id="RCWN01000001">
    <property type="protein sequence ID" value="RLQ89465.1"/>
    <property type="molecule type" value="Genomic_DNA"/>
</dbReference>
<protein>
    <submittedName>
        <fullName evidence="10">Transporter</fullName>
    </submittedName>
</protein>
<dbReference type="AlphaFoldDB" id="A0A3L7JGL4"/>
<keyword evidence="11" id="KW-1185">Reference proteome</keyword>
<evidence type="ECO:0000313" key="11">
    <source>
        <dbReference type="Proteomes" id="UP000281094"/>
    </source>
</evidence>
<evidence type="ECO:0000256" key="1">
    <source>
        <dbReference type="ARBA" id="ARBA00004442"/>
    </source>
</evidence>
<dbReference type="GO" id="GO:0015562">
    <property type="term" value="F:efflux transmembrane transporter activity"/>
    <property type="evidence" value="ECO:0007669"/>
    <property type="project" value="InterPro"/>
</dbReference>
<evidence type="ECO:0000256" key="3">
    <source>
        <dbReference type="ARBA" id="ARBA00022448"/>
    </source>
</evidence>
<dbReference type="GO" id="GO:0009279">
    <property type="term" value="C:cell outer membrane"/>
    <property type="evidence" value="ECO:0007669"/>
    <property type="project" value="UniProtKB-SubCell"/>
</dbReference>
<accession>A0A3L7JGL4</accession>
<keyword evidence="3" id="KW-0813">Transport</keyword>
<keyword evidence="9" id="KW-0732">Signal</keyword>
<dbReference type="GO" id="GO:1990281">
    <property type="term" value="C:efflux pump complex"/>
    <property type="evidence" value="ECO:0007669"/>
    <property type="project" value="TreeGrafter"/>
</dbReference>
<reference evidence="10 11" key="1">
    <citation type="submission" date="2018-10" db="EMBL/GenBank/DDBJ databases">
        <title>Notoacmeibacter sp. M2BS9Y-3-1, whole genome shotgun sequence.</title>
        <authorList>
            <person name="Tuo L."/>
        </authorList>
    </citation>
    <scope>NUCLEOTIDE SEQUENCE [LARGE SCALE GENOMIC DNA]</scope>
    <source>
        <strain evidence="10 11">M2BS9Y-3-1</strain>
    </source>
</reference>
<evidence type="ECO:0000256" key="6">
    <source>
        <dbReference type="ARBA" id="ARBA00023136"/>
    </source>
</evidence>
<evidence type="ECO:0000256" key="8">
    <source>
        <dbReference type="SAM" id="MobiDB-lite"/>
    </source>
</evidence>